<dbReference type="Proteomes" id="UP000541583">
    <property type="component" value="Unassembled WGS sequence"/>
</dbReference>
<proteinExistence type="predicted"/>
<evidence type="ECO:0000313" key="1">
    <source>
        <dbReference type="EMBL" id="MBB6107837.1"/>
    </source>
</evidence>
<reference evidence="1 2" key="1">
    <citation type="submission" date="2020-08" db="EMBL/GenBank/DDBJ databases">
        <title>Genomic Encyclopedia of Type Strains, Phase IV (KMG-V): Genome sequencing to study the core and pangenomes of soil and plant-associated prokaryotes.</title>
        <authorList>
            <person name="Whitman W."/>
        </authorList>
    </citation>
    <scope>NUCLEOTIDE SEQUENCE [LARGE SCALE GENOMIC DNA]</scope>
    <source>
        <strain evidence="1 2">ANJLi2</strain>
    </source>
</reference>
<sequence length="84" mass="9949">MRIHCPINYNTIYMTDSIGYDYVKLVLEEEFLRAYLRFSNHGILHYELTNILELCAPLIKGLDEDDRFLKYEVIGTIADYLQEV</sequence>
<gene>
    <name evidence="1" type="ORF">HDF23_000567</name>
</gene>
<keyword evidence="2" id="KW-1185">Reference proteome</keyword>
<evidence type="ECO:0000313" key="2">
    <source>
        <dbReference type="Proteomes" id="UP000541583"/>
    </source>
</evidence>
<dbReference type="EMBL" id="JACHCB010000001">
    <property type="protein sequence ID" value="MBB6107837.1"/>
    <property type="molecule type" value="Genomic_DNA"/>
</dbReference>
<accession>A0ABR6PDJ5</accession>
<comment type="caution">
    <text evidence="1">The sequence shown here is derived from an EMBL/GenBank/DDBJ whole genome shotgun (WGS) entry which is preliminary data.</text>
</comment>
<organism evidence="1 2">
    <name type="scientific">Mucilaginibacter lappiensis</name>
    <dbReference type="NCBI Taxonomy" id="354630"/>
    <lineage>
        <taxon>Bacteria</taxon>
        <taxon>Pseudomonadati</taxon>
        <taxon>Bacteroidota</taxon>
        <taxon>Sphingobacteriia</taxon>
        <taxon>Sphingobacteriales</taxon>
        <taxon>Sphingobacteriaceae</taxon>
        <taxon>Mucilaginibacter</taxon>
    </lineage>
</organism>
<protein>
    <submittedName>
        <fullName evidence="1">Uncharacterized protein</fullName>
    </submittedName>
</protein>
<name>A0ABR6PDJ5_9SPHI</name>
<dbReference type="RefSeq" id="WP_139332152.1">
    <property type="nucleotide sequence ID" value="NZ_FTMG01000001.1"/>
</dbReference>